<keyword evidence="4 9" id="KW-1003">Cell membrane</keyword>
<dbReference type="NCBIfam" id="TIGR00380">
    <property type="entry name" value="cobal_cbiB"/>
    <property type="match status" value="1"/>
</dbReference>
<evidence type="ECO:0000256" key="9">
    <source>
        <dbReference type="HAMAP-Rule" id="MF_00024"/>
    </source>
</evidence>
<protein>
    <recommendedName>
        <fullName evidence="9">Cobalamin biosynthesis protein CobD</fullName>
    </recommendedName>
</protein>
<dbReference type="GO" id="GO:0048472">
    <property type="term" value="F:threonine-phosphate decarboxylase activity"/>
    <property type="evidence" value="ECO:0007669"/>
    <property type="project" value="InterPro"/>
</dbReference>
<dbReference type="HAMAP" id="MF_00024">
    <property type="entry name" value="CobD_CbiB"/>
    <property type="match status" value="1"/>
</dbReference>
<evidence type="ECO:0000256" key="5">
    <source>
        <dbReference type="ARBA" id="ARBA00022573"/>
    </source>
</evidence>
<comment type="caution">
    <text evidence="10">The sequence shown here is derived from an EMBL/GenBank/DDBJ whole genome shotgun (WGS) entry which is preliminary data.</text>
</comment>
<feature type="transmembrane region" description="Helical" evidence="9">
    <location>
        <begin position="85"/>
        <end position="105"/>
    </location>
</feature>
<dbReference type="AlphaFoldDB" id="A0A0N8KNN6"/>
<evidence type="ECO:0000313" key="11">
    <source>
        <dbReference type="Proteomes" id="UP000050465"/>
    </source>
</evidence>
<dbReference type="PANTHER" id="PTHR34308">
    <property type="entry name" value="COBALAMIN BIOSYNTHESIS PROTEIN CBIB"/>
    <property type="match status" value="1"/>
</dbReference>
<keyword evidence="5 9" id="KW-0169">Cobalamin biosynthesis</keyword>
<gene>
    <name evidence="10" type="primary">cbiB</name>
    <name evidence="9" type="synonym">cobD</name>
    <name evidence="10" type="ORF">HLUCCA11_03740</name>
</gene>
<comment type="similarity">
    <text evidence="3 9">Belongs to the CobD/CbiB family.</text>
</comment>
<proteinExistence type="inferred from homology"/>
<evidence type="ECO:0000256" key="4">
    <source>
        <dbReference type="ARBA" id="ARBA00022475"/>
    </source>
</evidence>
<dbReference type="Pfam" id="PF03186">
    <property type="entry name" value="CobD_Cbib"/>
    <property type="match status" value="1"/>
</dbReference>
<reference evidence="10 11" key="1">
    <citation type="submission" date="2015-09" db="EMBL/GenBank/DDBJ databases">
        <title>Identification and resolution of microdiversity through metagenomic sequencing of parallel consortia.</title>
        <authorList>
            <person name="Nelson W.C."/>
            <person name="Romine M.F."/>
            <person name="Lindemann S.R."/>
        </authorList>
    </citation>
    <scope>NUCLEOTIDE SEQUENCE [LARGE SCALE GENOMIC DNA]</scope>
    <source>
        <strain evidence="10">Ana</strain>
    </source>
</reference>
<evidence type="ECO:0000313" key="10">
    <source>
        <dbReference type="EMBL" id="KPQ37042.1"/>
    </source>
</evidence>
<dbReference type="STRING" id="1666911.HLUCCA11_03740"/>
<feature type="transmembrane region" description="Helical" evidence="9">
    <location>
        <begin position="111"/>
        <end position="134"/>
    </location>
</feature>
<keyword evidence="7 9" id="KW-1133">Transmembrane helix</keyword>
<evidence type="ECO:0000256" key="1">
    <source>
        <dbReference type="ARBA" id="ARBA00004651"/>
    </source>
</evidence>
<sequence length="382" mass="41182">MLAAGKPRREKVLALWSEMGLESWSEGWSEIGLNSAWLGGVVLLAAAGLDFVLGDPWCLPHPVQAMGKVIDLYSQMMFRLPLKGWTMRAGGVGLACVLIGGSGLLSGYGLWALGLISIRLQVVIAGVLLASCFAGRSLRRAAEDVMQYLPSENWVGTSDEIDETDDLVKARSQLAMYVGRDTHQLSAAEIRRAVLETVSENGIDGVLAPLFYALLGLWLGAWFAPKTEGLIGVVLPVSMAIAYKAASTLDSMVGYREPPYTDLGWFSAKLEDVLTWFPCRCSVMTIALLSGRPWQVLQLCWRDANADPSPNAGWSECAYAAALGVQLGGPNTYRGKVTKKPFLGDANRPITSAVINQALSLTRRSFLIGLVVGMTGLMAIIE</sequence>
<organism evidence="10 11">
    <name type="scientific">Phormidesmis priestleyi Ana</name>
    <dbReference type="NCBI Taxonomy" id="1666911"/>
    <lineage>
        <taxon>Bacteria</taxon>
        <taxon>Bacillati</taxon>
        <taxon>Cyanobacteriota</taxon>
        <taxon>Cyanophyceae</taxon>
        <taxon>Leptolyngbyales</taxon>
        <taxon>Leptolyngbyaceae</taxon>
        <taxon>Phormidesmis</taxon>
    </lineage>
</organism>
<dbReference type="PANTHER" id="PTHR34308:SF1">
    <property type="entry name" value="COBALAMIN BIOSYNTHESIS PROTEIN CBIB"/>
    <property type="match status" value="1"/>
</dbReference>
<dbReference type="GO" id="GO:0009236">
    <property type="term" value="P:cobalamin biosynthetic process"/>
    <property type="evidence" value="ECO:0007669"/>
    <property type="project" value="UniProtKB-UniRule"/>
</dbReference>
<dbReference type="EMBL" id="LJZR01000003">
    <property type="protein sequence ID" value="KPQ37042.1"/>
    <property type="molecule type" value="Genomic_DNA"/>
</dbReference>
<keyword evidence="6 9" id="KW-0812">Transmembrane</keyword>
<dbReference type="PATRIC" id="fig|1666911.3.peg.3604"/>
<dbReference type="InterPro" id="IPR004485">
    <property type="entry name" value="Cobalamin_biosynth_CobD/CbiB"/>
</dbReference>
<keyword evidence="8 9" id="KW-0472">Membrane</keyword>
<dbReference type="Proteomes" id="UP000050465">
    <property type="component" value="Unassembled WGS sequence"/>
</dbReference>
<evidence type="ECO:0000256" key="2">
    <source>
        <dbReference type="ARBA" id="ARBA00004953"/>
    </source>
</evidence>
<feature type="transmembrane region" description="Helical" evidence="9">
    <location>
        <begin position="365"/>
        <end position="381"/>
    </location>
</feature>
<feature type="transmembrane region" description="Helical" evidence="9">
    <location>
        <begin position="206"/>
        <end position="224"/>
    </location>
</feature>
<accession>A0A0N8KNN6</accession>
<comment type="function">
    <text evidence="9">Converts cobyric acid to cobinamide by the addition of aminopropanol on the F carboxylic group.</text>
</comment>
<feature type="transmembrane region" description="Helical" evidence="9">
    <location>
        <begin position="230"/>
        <end position="246"/>
    </location>
</feature>
<dbReference type="UniPathway" id="UPA00148"/>
<dbReference type="GO" id="GO:0005886">
    <property type="term" value="C:plasma membrane"/>
    <property type="evidence" value="ECO:0007669"/>
    <property type="project" value="UniProtKB-SubCell"/>
</dbReference>
<evidence type="ECO:0000256" key="6">
    <source>
        <dbReference type="ARBA" id="ARBA00022692"/>
    </source>
</evidence>
<name>A0A0N8KNN6_9CYAN</name>
<comment type="pathway">
    <text evidence="2 9">Cofactor biosynthesis; adenosylcobalamin biosynthesis.</text>
</comment>
<evidence type="ECO:0000256" key="7">
    <source>
        <dbReference type="ARBA" id="ARBA00022989"/>
    </source>
</evidence>
<comment type="subcellular location">
    <subcellularLocation>
        <location evidence="1 9">Cell membrane</location>
        <topology evidence="1 9">Multi-pass membrane protein</topology>
    </subcellularLocation>
</comment>
<evidence type="ECO:0000256" key="3">
    <source>
        <dbReference type="ARBA" id="ARBA00006263"/>
    </source>
</evidence>
<dbReference type="GO" id="GO:0015420">
    <property type="term" value="F:ABC-type vitamin B12 transporter activity"/>
    <property type="evidence" value="ECO:0007669"/>
    <property type="project" value="UniProtKB-UniRule"/>
</dbReference>
<evidence type="ECO:0000256" key="8">
    <source>
        <dbReference type="ARBA" id="ARBA00023136"/>
    </source>
</evidence>